<feature type="transmembrane region" description="Helical" evidence="1">
    <location>
        <begin position="12"/>
        <end position="35"/>
    </location>
</feature>
<feature type="transmembrane region" description="Helical" evidence="1">
    <location>
        <begin position="316"/>
        <end position="336"/>
    </location>
</feature>
<feature type="transmembrane region" description="Helical" evidence="1">
    <location>
        <begin position="189"/>
        <end position="209"/>
    </location>
</feature>
<keyword evidence="1" id="KW-0472">Membrane</keyword>
<dbReference type="InterPro" id="IPR036927">
    <property type="entry name" value="Cyt_c_oxase-like_su1_sf"/>
</dbReference>
<dbReference type="Gene3D" id="1.20.210.10">
    <property type="entry name" value="Cytochrome c oxidase-like, subunit I domain"/>
    <property type="match status" value="2"/>
</dbReference>
<sequence length="424" mass="47210">MKSSDLQVKNTLHTVVIPFYIYAAISFLVATILLACSGTALTQHYFQPRLLAITHIMALGWGTMIILGSSHQLLPVLIEGNLYSRKLAQLSFILAAAGIPLLVYAFFIFDFGWPARWGGILVNAGVLSFVVNVANSIRKSQQENIHAIFVFTAACWLLATTAIGLVLVYNFQDNFLPKDSLAFLSLHMHLGIIGWFLLLVVGVGSRLLPMFFISKYTNSRLLWWIYALINTGLVAFVIMFLKFHGMHRLAVLPVAVALILFVRYCYCAYQARIRRQVDGQMKLSVLSVVMIFIPVLILVVISGLTAGASDRPGLEMAYGFTIFFGWITSIILGMTFKTLPFIVWNKVYEEHAGLVKTPQPADLFSSRLFKGMSVTYLVGFVLFLTGLLNSQVVLLNISSGLLVAAALCYNLNVFKLVLHERDHK</sequence>
<keyword evidence="1" id="KW-0812">Transmembrane</keyword>
<evidence type="ECO:0000256" key="1">
    <source>
        <dbReference type="SAM" id="Phobius"/>
    </source>
</evidence>
<feature type="transmembrane region" description="Helical" evidence="1">
    <location>
        <begin position="221"/>
        <end position="243"/>
    </location>
</feature>
<dbReference type="STRING" id="1349421.OI18_07340"/>
<feature type="transmembrane region" description="Helical" evidence="1">
    <location>
        <begin position="249"/>
        <end position="271"/>
    </location>
</feature>
<comment type="caution">
    <text evidence="2">The sequence shown here is derived from an EMBL/GenBank/DDBJ whole genome shotgun (WGS) entry which is preliminary data.</text>
</comment>
<accession>A0A0C1ILM1</accession>
<dbReference type="OrthoDB" id="5245199at2"/>
<evidence type="ECO:0000313" key="3">
    <source>
        <dbReference type="Proteomes" id="UP000031408"/>
    </source>
</evidence>
<dbReference type="AlphaFoldDB" id="A0A0C1ILM1"/>
<keyword evidence="1" id="KW-1133">Transmembrane helix</keyword>
<dbReference type="SUPFAM" id="SSF81442">
    <property type="entry name" value="Cytochrome c oxidase subunit I-like"/>
    <property type="match status" value="1"/>
</dbReference>
<dbReference type="EMBL" id="JSVC01000008">
    <property type="protein sequence ID" value="KIC95130.1"/>
    <property type="molecule type" value="Genomic_DNA"/>
</dbReference>
<feature type="transmembrane region" description="Helical" evidence="1">
    <location>
        <begin position="147"/>
        <end position="169"/>
    </location>
</feature>
<keyword evidence="3" id="KW-1185">Reference proteome</keyword>
<proteinExistence type="predicted"/>
<organism evidence="2 3">
    <name type="scientific">Flavihumibacter solisilvae</name>
    <dbReference type="NCBI Taxonomy" id="1349421"/>
    <lineage>
        <taxon>Bacteria</taxon>
        <taxon>Pseudomonadati</taxon>
        <taxon>Bacteroidota</taxon>
        <taxon>Chitinophagia</taxon>
        <taxon>Chitinophagales</taxon>
        <taxon>Chitinophagaceae</taxon>
        <taxon>Flavihumibacter</taxon>
    </lineage>
</organism>
<gene>
    <name evidence="2" type="ORF">OI18_07340</name>
</gene>
<feature type="transmembrane region" description="Helical" evidence="1">
    <location>
        <begin position="55"/>
        <end position="78"/>
    </location>
</feature>
<evidence type="ECO:0000313" key="2">
    <source>
        <dbReference type="EMBL" id="KIC95130.1"/>
    </source>
</evidence>
<feature type="transmembrane region" description="Helical" evidence="1">
    <location>
        <begin position="115"/>
        <end position="135"/>
    </location>
</feature>
<reference evidence="2 3" key="1">
    <citation type="submission" date="2014-11" db="EMBL/GenBank/DDBJ databases">
        <title>Genome sequence of Flavihumibacter solisilvae 3-3.</title>
        <authorList>
            <person name="Zhou G."/>
            <person name="Li M."/>
            <person name="Wang G."/>
        </authorList>
    </citation>
    <scope>NUCLEOTIDE SEQUENCE [LARGE SCALE GENOMIC DNA]</scope>
    <source>
        <strain evidence="2 3">3-3</strain>
    </source>
</reference>
<feature type="transmembrane region" description="Helical" evidence="1">
    <location>
        <begin position="283"/>
        <end position="304"/>
    </location>
</feature>
<feature type="transmembrane region" description="Helical" evidence="1">
    <location>
        <begin position="400"/>
        <end position="418"/>
    </location>
</feature>
<feature type="transmembrane region" description="Helical" evidence="1">
    <location>
        <begin position="90"/>
        <end position="109"/>
    </location>
</feature>
<name>A0A0C1ILM1_9BACT</name>
<dbReference type="Proteomes" id="UP000031408">
    <property type="component" value="Unassembled WGS sequence"/>
</dbReference>
<feature type="transmembrane region" description="Helical" evidence="1">
    <location>
        <begin position="374"/>
        <end position="394"/>
    </location>
</feature>
<protein>
    <submittedName>
        <fullName evidence="2">Cytochrome C oxidase subunit I</fullName>
    </submittedName>
</protein>